<proteinExistence type="predicted"/>
<organism evidence="3">
    <name type="scientific">Drosophila persimilis</name>
    <name type="common">Fruit fly</name>
    <dbReference type="NCBI Taxonomy" id="7234"/>
    <lineage>
        <taxon>Eukaryota</taxon>
        <taxon>Metazoa</taxon>
        <taxon>Ecdysozoa</taxon>
        <taxon>Arthropoda</taxon>
        <taxon>Hexapoda</taxon>
        <taxon>Insecta</taxon>
        <taxon>Pterygota</taxon>
        <taxon>Neoptera</taxon>
        <taxon>Endopterygota</taxon>
        <taxon>Diptera</taxon>
        <taxon>Brachycera</taxon>
        <taxon>Muscomorpha</taxon>
        <taxon>Ephydroidea</taxon>
        <taxon>Drosophilidae</taxon>
        <taxon>Drosophila</taxon>
        <taxon>Sophophora</taxon>
    </lineage>
</organism>
<accession>B4G6U7</accession>
<dbReference type="STRING" id="7234.B4G6U7"/>
<evidence type="ECO:0000313" key="2">
    <source>
        <dbReference type="EMBL" id="EDW28266.1"/>
    </source>
</evidence>
<keyword evidence="3" id="KW-1185">Reference proteome</keyword>
<dbReference type="GO" id="GO:0016020">
    <property type="term" value="C:membrane"/>
    <property type="evidence" value="ECO:0007669"/>
    <property type="project" value="TreeGrafter"/>
</dbReference>
<dbReference type="PhylomeDB" id="B4G6U7"/>
<protein>
    <submittedName>
        <fullName evidence="2">GL19039</fullName>
    </submittedName>
</protein>
<dbReference type="AlphaFoldDB" id="B4G6U7"/>
<dbReference type="PANTHER" id="PTHR21780">
    <property type="entry name" value="TRANSMEMBRANE PROTEIN 209"/>
    <property type="match status" value="1"/>
</dbReference>
<dbReference type="OrthoDB" id="509821at2759"/>
<dbReference type="eggNOG" id="KOG4670">
    <property type="taxonomic scope" value="Eukaryota"/>
</dbReference>
<gene>
    <name evidence="2" type="primary">Dper\GL19039</name>
    <name evidence="2" type="ORF">Dper_GL19039</name>
</gene>
<dbReference type="PANTHER" id="PTHR21780:SF0">
    <property type="entry name" value="TRANSMEMBRANE PROTEIN 209"/>
    <property type="match status" value="1"/>
</dbReference>
<evidence type="ECO:0000256" key="1">
    <source>
        <dbReference type="SAM" id="MobiDB-lite"/>
    </source>
</evidence>
<dbReference type="HOGENOM" id="CLU_028470_1_0_1"/>
<name>B4G6U7_DROPE</name>
<feature type="region of interest" description="Disordered" evidence="1">
    <location>
        <begin position="183"/>
        <end position="204"/>
    </location>
</feature>
<sequence length="472" mass="52896">MNRSRNKCSPMLQKSLDMRLRGAQAKAYLKRGAFNVLVLLLLLLHLSGACPCQRRGYFFAAECAVATVVTLNAVACLAKYSWLWLSGVHGIGTYAQKCLLDGYDGNSFSTICVQKEKKPRCPEVEPCFKDYVINWHSSFEDSRCRPRRSLGRTPQRQSACAEAPPDDCLTDVRQLPALMKSARRHRRSSEIADGPSAQPTSPGNAFWRCCNNQSIEPRTIYQLAPPPPPACAENAPPTFEEFSSFQFKDSSSEVIGRIATDKLPQYVANLRNWISTTVLQRLVSEIDNRLRVAAECAPTLPTLLLFLEGFSNQEYLVQRIRDLSQGSRLADFGRHDPEPASNLPSDAAIVFHLFCAYLDSQLMLTHQTRGGWRPFRHYYVLVRDDKRSLAAKDLALAVHNQAHCAILCSGSPLDPKFNFISGRELHSCAYDRNHLFCVILQFLLYMRQRQGSSLEGVSLGKGGINIMCVIDN</sequence>
<dbReference type="EMBL" id="CH479180">
    <property type="protein sequence ID" value="EDW28266.1"/>
    <property type="molecule type" value="Genomic_DNA"/>
</dbReference>
<dbReference type="Pfam" id="PF09786">
    <property type="entry name" value="CytochromB561_N"/>
    <property type="match status" value="1"/>
</dbReference>
<dbReference type="OMA" id="VINWHSS"/>
<evidence type="ECO:0000313" key="3">
    <source>
        <dbReference type="Proteomes" id="UP000008744"/>
    </source>
</evidence>
<reference evidence="2 3" key="1">
    <citation type="journal article" date="2007" name="Nature">
        <title>Evolution of genes and genomes on the Drosophila phylogeny.</title>
        <authorList>
            <consortium name="Drosophila 12 Genomes Consortium"/>
            <person name="Clark A.G."/>
            <person name="Eisen M.B."/>
            <person name="Smith D.R."/>
            <person name="Bergman C.M."/>
            <person name="Oliver B."/>
            <person name="Markow T.A."/>
            <person name="Kaufman T.C."/>
            <person name="Kellis M."/>
            <person name="Gelbart W."/>
            <person name="Iyer V.N."/>
            <person name="Pollard D.A."/>
            <person name="Sackton T.B."/>
            <person name="Larracuente A.M."/>
            <person name="Singh N.D."/>
            <person name="Abad J.P."/>
            <person name="Abt D.N."/>
            <person name="Adryan B."/>
            <person name="Aguade M."/>
            <person name="Akashi H."/>
            <person name="Anderson W.W."/>
            <person name="Aquadro C.F."/>
            <person name="Ardell D.H."/>
            <person name="Arguello R."/>
            <person name="Artieri C.G."/>
            <person name="Barbash D.A."/>
            <person name="Barker D."/>
            <person name="Barsanti P."/>
            <person name="Batterham P."/>
            <person name="Batzoglou S."/>
            <person name="Begun D."/>
            <person name="Bhutkar A."/>
            <person name="Blanco E."/>
            <person name="Bosak S.A."/>
            <person name="Bradley R.K."/>
            <person name="Brand A.D."/>
            <person name="Brent M.R."/>
            <person name="Brooks A.N."/>
            <person name="Brown R.H."/>
            <person name="Butlin R.K."/>
            <person name="Caggese C."/>
            <person name="Calvi B.R."/>
            <person name="Bernardo de Carvalho A."/>
            <person name="Caspi A."/>
            <person name="Castrezana S."/>
            <person name="Celniker S.E."/>
            <person name="Chang J.L."/>
            <person name="Chapple C."/>
            <person name="Chatterji S."/>
            <person name="Chinwalla A."/>
            <person name="Civetta A."/>
            <person name="Clifton S.W."/>
            <person name="Comeron J.M."/>
            <person name="Costello J.C."/>
            <person name="Coyne J.A."/>
            <person name="Daub J."/>
            <person name="David R.G."/>
            <person name="Delcher A.L."/>
            <person name="Delehaunty K."/>
            <person name="Do C.B."/>
            <person name="Ebling H."/>
            <person name="Edwards K."/>
            <person name="Eickbush T."/>
            <person name="Evans J.D."/>
            <person name="Filipski A."/>
            <person name="Findeiss S."/>
            <person name="Freyhult E."/>
            <person name="Fulton L."/>
            <person name="Fulton R."/>
            <person name="Garcia A.C."/>
            <person name="Gardiner A."/>
            <person name="Garfield D.A."/>
            <person name="Garvin B.E."/>
            <person name="Gibson G."/>
            <person name="Gilbert D."/>
            <person name="Gnerre S."/>
            <person name="Godfrey J."/>
            <person name="Good R."/>
            <person name="Gotea V."/>
            <person name="Gravely B."/>
            <person name="Greenberg A.J."/>
            <person name="Griffiths-Jones S."/>
            <person name="Gross S."/>
            <person name="Guigo R."/>
            <person name="Gustafson E.A."/>
            <person name="Haerty W."/>
            <person name="Hahn M.W."/>
            <person name="Halligan D.L."/>
            <person name="Halpern A.L."/>
            <person name="Halter G.M."/>
            <person name="Han M.V."/>
            <person name="Heger A."/>
            <person name="Hillier L."/>
            <person name="Hinrichs A.S."/>
            <person name="Holmes I."/>
            <person name="Hoskins R.A."/>
            <person name="Hubisz M.J."/>
            <person name="Hultmark D."/>
            <person name="Huntley M.A."/>
            <person name="Jaffe D.B."/>
            <person name="Jagadeeshan S."/>
            <person name="Jeck W.R."/>
            <person name="Johnson J."/>
            <person name="Jones C.D."/>
            <person name="Jordan W.C."/>
            <person name="Karpen G.H."/>
            <person name="Kataoka E."/>
            <person name="Keightley P.D."/>
            <person name="Kheradpour P."/>
            <person name="Kirkness E.F."/>
            <person name="Koerich L.B."/>
            <person name="Kristiansen K."/>
            <person name="Kudrna D."/>
            <person name="Kulathinal R.J."/>
            <person name="Kumar S."/>
            <person name="Kwok R."/>
            <person name="Lander E."/>
            <person name="Langley C.H."/>
            <person name="Lapoint R."/>
            <person name="Lazzaro B.P."/>
            <person name="Lee S.J."/>
            <person name="Levesque L."/>
            <person name="Li R."/>
            <person name="Lin C.F."/>
            <person name="Lin M.F."/>
            <person name="Lindblad-Toh K."/>
            <person name="Llopart A."/>
            <person name="Long M."/>
            <person name="Low L."/>
            <person name="Lozovsky E."/>
            <person name="Lu J."/>
            <person name="Luo M."/>
            <person name="Machado C.A."/>
            <person name="Makalowski W."/>
            <person name="Marzo M."/>
            <person name="Matsuda M."/>
            <person name="Matzkin L."/>
            <person name="McAllister B."/>
            <person name="McBride C.S."/>
            <person name="McKernan B."/>
            <person name="McKernan K."/>
            <person name="Mendez-Lago M."/>
            <person name="Minx P."/>
            <person name="Mollenhauer M.U."/>
            <person name="Montooth K."/>
            <person name="Mount S.M."/>
            <person name="Mu X."/>
            <person name="Myers E."/>
            <person name="Negre B."/>
            <person name="Newfeld S."/>
            <person name="Nielsen R."/>
            <person name="Noor M.A."/>
            <person name="O'Grady P."/>
            <person name="Pachter L."/>
            <person name="Papaceit M."/>
            <person name="Parisi M.J."/>
            <person name="Parisi M."/>
            <person name="Parts L."/>
            <person name="Pedersen J.S."/>
            <person name="Pesole G."/>
            <person name="Phillippy A.M."/>
            <person name="Ponting C.P."/>
            <person name="Pop M."/>
            <person name="Porcelli D."/>
            <person name="Powell J.R."/>
            <person name="Prohaska S."/>
            <person name="Pruitt K."/>
            <person name="Puig M."/>
            <person name="Quesneville H."/>
            <person name="Ram K.R."/>
            <person name="Rand D."/>
            <person name="Rasmussen M.D."/>
            <person name="Reed L.K."/>
            <person name="Reenan R."/>
            <person name="Reily A."/>
            <person name="Remington K.A."/>
            <person name="Rieger T.T."/>
            <person name="Ritchie M.G."/>
            <person name="Robin C."/>
            <person name="Rogers Y.H."/>
            <person name="Rohde C."/>
            <person name="Rozas J."/>
            <person name="Rubenfield M.J."/>
            <person name="Ruiz A."/>
            <person name="Russo S."/>
            <person name="Salzberg S.L."/>
            <person name="Sanchez-Gracia A."/>
            <person name="Saranga D.J."/>
            <person name="Sato H."/>
            <person name="Schaeffer S.W."/>
            <person name="Schatz M.C."/>
            <person name="Schlenke T."/>
            <person name="Schwartz R."/>
            <person name="Segarra C."/>
            <person name="Singh R.S."/>
            <person name="Sirot L."/>
            <person name="Sirota M."/>
            <person name="Sisneros N.B."/>
            <person name="Smith C.D."/>
            <person name="Smith T.F."/>
            <person name="Spieth J."/>
            <person name="Stage D.E."/>
            <person name="Stark A."/>
            <person name="Stephan W."/>
            <person name="Strausberg R.L."/>
            <person name="Strempel S."/>
            <person name="Sturgill D."/>
            <person name="Sutton G."/>
            <person name="Sutton G.G."/>
            <person name="Tao W."/>
            <person name="Teichmann S."/>
            <person name="Tobari Y.N."/>
            <person name="Tomimura Y."/>
            <person name="Tsolas J.M."/>
            <person name="Valente V.L."/>
            <person name="Venter E."/>
            <person name="Venter J.C."/>
            <person name="Vicario S."/>
            <person name="Vieira F.G."/>
            <person name="Vilella A.J."/>
            <person name="Villasante A."/>
            <person name="Walenz B."/>
            <person name="Wang J."/>
            <person name="Wasserman M."/>
            <person name="Watts T."/>
            <person name="Wilson D."/>
            <person name="Wilson R.K."/>
            <person name="Wing R.A."/>
            <person name="Wolfner M.F."/>
            <person name="Wong A."/>
            <person name="Wong G.K."/>
            <person name="Wu C.I."/>
            <person name="Wu G."/>
            <person name="Yamamoto D."/>
            <person name="Yang H.P."/>
            <person name="Yang S.P."/>
            <person name="Yorke J.A."/>
            <person name="Yoshida K."/>
            <person name="Zdobnov E."/>
            <person name="Zhang P."/>
            <person name="Zhang Y."/>
            <person name="Zimin A.V."/>
            <person name="Baldwin J."/>
            <person name="Abdouelleil A."/>
            <person name="Abdulkadir J."/>
            <person name="Abebe A."/>
            <person name="Abera B."/>
            <person name="Abreu J."/>
            <person name="Acer S.C."/>
            <person name="Aftuck L."/>
            <person name="Alexander A."/>
            <person name="An P."/>
            <person name="Anderson E."/>
            <person name="Anderson S."/>
            <person name="Arachi H."/>
            <person name="Azer M."/>
            <person name="Bachantsang P."/>
            <person name="Barry A."/>
            <person name="Bayul T."/>
            <person name="Berlin A."/>
            <person name="Bessette D."/>
            <person name="Bloom T."/>
            <person name="Blye J."/>
            <person name="Boguslavskiy L."/>
            <person name="Bonnet C."/>
            <person name="Boukhgalter B."/>
            <person name="Bourzgui I."/>
            <person name="Brown A."/>
            <person name="Cahill P."/>
            <person name="Channer S."/>
            <person name="Cheshatsang Y."/>
            <person name="Chuda L."/>
            <person name="Citroen M."/>
            <person name="Collymore A."/>
            <person name="Cooke P."/>
            <person name="Costello M."/>
            <person name="D'Aco K."/>
            <person name="Daza R."/>
            <person name="De Haan G."/>
            <person name="DeGray S."/>
            <person name="DeMaso C."/>
            <person name="Dhargay N."/>
            <person name="Dooley K."/>
            <person name="Dooley E."/>
            <person name="Doricent M."/>
            <person name="Dorje P."/>
            <person name="Dorjee K."/>
            <person name="Dupes A."/>
            <person name="Elong R."/>
            <person name="Falk J."/>
            <person name="Farina A."/>
            <person name="Faro S."/>
            <person name="Ferguson D."/>
            <person name="Fisher S."/>
            <person name="Foley C.D."/>
            <person name="Franke A."/>
            <person name="Friedrich D."/>
            <person name="Gadbois L."/>
            <person name="Gearin G."/>
            <person name="Gearin C.R."/>
            <person name="Giannoukos G."/>
            <person name="Goode T."/>
            <person name="Graham J."/>
            <person name="Grandbois E."/>
            <person name="Grewal S."/>
            <person name="Gyaltsen K."/>
            <person name="Hafez N."/>
            <person name="Hagos B."/>
            <person name="Hall J."/>
            <person name="Henson C."/>
            <person name="Hollinger A."/>
            <person name="Honan T."/>
            <person name="Huard M.D."/>
            <person name="Hughes L."/>
            <person name="Hurhula B."/>
            <person name="Husby M.E."/>
            <person name="Kamat A."/>
            <person name="Kanga B."/>
            <person name="Kashin S."/>
            <person name="Khazanovich D."/>
            <person name="Kisner P."/>
            <person name="Lance K."/>
            <person name="Lara M."/>
            <person name="Lee W."/>
            <person name="Lennon N."/>
            <person name="Letendre F."/>
            <person name="LeVine R."/>
            <person name="Lipovsky A."/>
            <person name="Liu X."/>
            <person name="Liu J."/>
            <person name="Liu S."/>
            <person name="Lokyitsang T."/>
            <person name="Lokyitsang Y."/>
            <person name="Lubonja R."/>
            <person name="Lui A."/>
            <person name="MacDonald P."/>
            <person name="Magnisalis V."/>
            <person name="Maru K."/>
            <person name="Matthews C."/>
            <person name="McCusker W."/>
            <person name="McDonough S."/>
            <person name="Mehta T."/>
            <person name="Meldrim J."/>
            <person name="Meneus L."/>
            <person name="Mihai O."/>
            <person name="Mihalev A."/>
            <person name="Mihova T."/>
            <person name="Mittelman R."/>
            <person name="Mlenga V."/>
            <person name="Montmayeur A."/>
            <person name="Mulrain L."/>
            <person name="Navidi A."/>
            <person name="Naylor J."/>
            <person name="Negash T."/>
            <person name="Nguyen T."/>
            <person name="Nguyen N."/>
            <person name="Nicol R."/>
            <person name="Norbu C."/>
            <person name="Norbu N."/>
            <person name="Novod N."/>
            <person name="O'Neill B."/>
            <person name="Osman S."/>
            <person name="Markiewicz E."/>
            <person name="Oyono O.L."/>
            <person name="Patti C."/>
            <person name="Phunkhang P."/>
            <person name="Pierre F."/>
            <person name="Priest M."/>
            <person name="Raghuraman S."/>
            <person name="Rege F."/>
            <person name="Reyes R."/>
            <person name="Rise C."/>
            <person name="Rogov P."/>
            <person name="Ross K."/>
            <person name="Ryan E."/>
            <person name="Settipalli S."/>
            <person name="Shea T."/>
            <person name="Sherpa N."/>
            <person name="Shi L."/>
            <person name="Shih D."/>
            <person name="Sparrow T."/>
            <person name="Spaulding J."/>
            <person name="Stalker J."/>
            <person name="Stange-Thomann N."/>
            <person name="Stavropoulos S."/>
            <person name="Stone C."/>
            <person name="Strader C."/>
            <person name="Tesfaye S."/>
            <person name="Thomson T."/>
            <person name="Thoulutsang Y."/>
            <person name="Thoulutsang D."/>
            <person name="Topham K."/>
            <person name="Topping I."/>
            <person name="Tsamla T."/>
            <person name="Vassiliev H."/>
            <person name="Vo A."/>
            <person name="Wangchuk T."/>
            <person name="Wangdi T."/>
            <person name="Weiand M."/>
            <person name="Wilkinson J."/>
            <person name="Wilson A."/>
            <person name="Yadav S."/>
            <person name="Young G."/>
            <person name="Yu Q."/>
            <person name="Zembek L."/>
            <person name="Zhong D."/>
            <person name="Zimmer A."/>
            <person name="Zwirko Z."/>
            <person name="Jaffe D.B."/>
            <person name="Alvarez P."/>
            <person name="Brockman W."/>
            <person name="Butler J."/>
            <person name="Chin C."/>
            <person name="Gnerre S."/>
            <person name="Grabherr M."/>
            <person name="Kleber M."/>
            <person name="Mauceli E."/>
            <person name="MacCallum I."/>
        </authorList>
    </citation>
    <scope>NUCLEOTIDE SEQUENCE [LARGE SCALE GENOMIC DNA]</scope>
    <source>
        <strain evidence="3">MSH-3 / Tucson 14011-0111.49</strain>
    </source>
</reference>
<dbReference type="Proteomes" id="UP000008744">
    <property type="component" value="Unassembled WGS sequence"/>
</dbReference>
<dbReference type="InterPro" id="IPR019176">
    <property type="entry name" value="Cytochrome_B561-rel"/>
</dbReference>